<comment type="caution">
    <text evidence="1">The sequence shown here is derived from an EMBL/GenBank/DDBJ whole genome shotgun (WGS) entry which is preliminary data.</text>
</comment>
<dbReference type="EMBL" id="JYJG01000469">
    <property type="protein sequence ID" value="KJK34213.1"/>
    <property type="molecule type" value="Genomic_DNA"/>
</dbReference>
<dbReference type="RefSeq" id="WP_045317755.1">
    <property type="nucleotide sequence ID" value="NZ_JYJG01000469.1"/>
</dbReference>
<gene>
    <name evidence="1" type="ORF">UK23_43850</name>
</gene>
<reference evidence="1 2" key="1">
    <citation type="submission" date="2015-02" db="EMBL/GenBank/DDBJ databases">
        <authorList>
            <person name="Ju K.-S."/>
            <person name="Doroghazi J.R."/>
            <person name="Metcalf W."/>
        </authorList>
    </citation>
    <scope>NUCLEOTIDE SEQUENCE [LARGE SCALE GENOMIC DNA]</scope>
    <source>
        <strain evidence="1 2">NRRL B-16140</strain>
    </source>
</reference>
<evidence type="ECO:0000313" key="1">
    <source>
        <dbReference type="EMBL" id="KJK34213.1"/>
    </source>
</evidence>
<protein>
    <submittedName>
        <fullName evidence="1">Uncharacterized protein</fullName>
    </submittedName>
</protein>
<dbReference type="Proteomes" id="UP000033393">
    <property type="component" value="Unassembled WGS sequence"/>
</dbReference>
<dbReference type="InterPro" id="IPR027417">
    <property type="entry name" value="P-loop_NTPase"/>
</dbReference>
<dbReference type="Pfam" id="PF13671">
    <property type="entry name" value="AAA_33"/>
    <property type="match status" value="1"/>
</dbReference>
<sequence>MPRLIHLNGPTGVGKSTIAARYAAEHPRTLNLDADEIVRLIGGWQDDFLGTVDLVRPLAITMAKHHLASGHDVVMPQLVNRHDQRDLFARAARSVGADYQELVLLAPAEVAVGRFRGRSHHIDGVVETLGGEALINRICGQFAAYVTPESVVIQTAGQDPGETYETMIAALTRAVA</sequence>
<accession>A0A0F0GIB8</accession>
<dbReference type="PATRIC" id="fig|68170.10.peg.1999"/>
<keyword evidence="2" id="KW-1185">Reference proteome</keyword>
<evidence type="ECO:0000313" key="2">
    <source>
        <dbReference type="Proteomes" id="UP000033393"/>
    </source>
</evidence>
<name>A0A0F0GIB8_LENAE</name>
<organism evidence="1 2">
    <name type="scientific">Lentzea aerocolonigenes</name>
    <name type="common">Lechevalieria aerocolonigenes</name>
    <name type="synonym">Saccharothrix aerocolonigenes</name>
    <dbReference type="NCBI Taxonomy" id="68170"/>
    <lineage>
        <taxon>Bacteria</taxon>
        <taxon>Bacillati</taxon>
        <taxon>Actinomycetota</taxon>
        <taxon>Actinomycetes</taxon>
        <taxon>Pseudonocardiales</taxon>
        <taxon>Pseudonocardiaceae</taxon>
        <taxon>Lentzea</taxon>
    </lineage>
</organism>
<proteinExistence type="predicted"/>
<dbReference type="AlphaFoldDB" id="A0A0F0GIB8"/>
<dbReference type="Gene3D" id="3.40.50.300">
    <property type="entry name" value="P-loop containing nucleotide triphosphate hydrolases"/>
    <property type="match status" value="1"/>
</dbReference>
<dbReference type="SUPFAM" id="SSF52540">
    <property type="entry name" value="P-loop containing nucleoside triphosphate hydrolases"/>
    <property type="match status" value="1"/>
</dbReference>